<evidence type="ECO:0000313" key="4">
    <source>
        <dbReference type="EMBL" id="CDO78222.1"/>
    </source>
</evidence>
<evidence type="ECO:0000313" key="5">
    <source>
        <dbReference type="Proteomes" id="UP000029665"/>
    </source>
</evidence>
<evidence type="ECO:0000256" key="2">
    <source>
        <dbReference type="SAM" id="Phobius"/>
    </source>
</evidence>
<gene>
    <name evidence="4" type="ORF">BN946_scf184887.g10</name>
</gene>
<name>A0A060SUK2_PYCCI</name>
<dbReference type="EMBL" id="CCBP010000739">
    <property type="protein sequence ID" value="CDO78222.1"/>
    <property type="molecule type" value="Genomic_DNA"/>
</dbReference>
<dbReference type="STRING" id="5643.A0A060SUK2"/>
<feature type="domain" description="DUF6532" evidence="3">
    <location>
        <begin position="389"/>
        <end position="586"/>
    </location>
</feature>
<feature type="compositionally biased region" description="Basic and acidic residues" evidence="1">
    <location>
        <begin position="141"/>
        <end position="155"/>
    </location>
</feature>
<feature type="region of interest" description="Disordered" evidence="1">
    <location>
        <begin position="1"/>
        <end position="53"/>
    </location>
</feature>
<comment type="caution">
    <text evidence="4">The sequence shown here is derived from an EMBL/GenBank/DDBJ whole genome shotgun (WGS) entry which is preliminary data.</text>
</comment>
<dbReference type="OrthoDB" id="2751838at2759"/>
<feature type="region of interest" description="Disordered" evidence="1">
    <location>
        <begin position="353"/>
        <end position="375"/>
    </location>
</feature>
<keyword evidence="2" id="KW-0472">Membrane</keyword>
<accession>A0A060SUK2</accession>
<keyword evidence="5" id="KW-1185">Reference proteome</keyword>
<dbReference type="OMA" id="CINEWAD"/>
<keyword evidence="2" id="KW-1133">Transmembrane helix</keyword>
<evidence type="ECO:0000256" key="1">
    <source>
        <dbReference type="SAM" id="MobiDB-lite"/>
    </source>
</evidence>
<feature type="region of interest" description="Disordered" evidence="1">
    <location>
        <begin position="80"/>
        <end position="164"/>
    </location>
</feature>
<dbReference type="InterPro" id="IPR045341">
    <property type="entry name" value="DUF6532"/>
</dbReference>
<evidence type="ECO:0000259" key="3">
    <source>
        <dbReference type="Pfam" id="PF20149"/>
    </source>
</evidence>
<proteinExistence type="predicted"/>
<organism evidence="4 5">
    <name type="scientific">Pycnoporus cinnabarinus</name>
    <name type="common">Cinnabar-red polypore</name>
    <name type="synonym">Trametes cinnabarina</name>
    <dbReference type="NCBI Taxonomy" id="5643"/>
    <lineage>
        <taxon>Eukaryota</taxon>
        <taxon>Fungi</taxon>
        <taxon>Dikarya</taxon>
        <taxon>Basidiomycota</taxon>
        <taxon>Agaricomycotina</taxon>
        <taxon>Agaricomycetes</taxon>
        <taxon>Polyporales</taxon>
        <taxon>Polyporaceae</taxon>
        <taxon>Trametes</taxon>
    </lineage>
</organism>
<dbReference type="AlphaFoldDB" id="A0A060SUK2"/>
<keyword evidence="2" id="KW-0812">Transmembrane</keyword>
<feature type="compositionally biased region" description="Basic residues" evidence="1">
    <location>
        <begin position="1"/>
        <end position="11"/>
    </location>
</feature>
<dbReference type="Pfam" id="PF20149">
    <property type="entry name" value="DUF6532"/>
    <property type="match status" value="1"/>
</dbReference>
<sequence>MARKPKKRKRKASVESATEAEQESTGTPAAQGEAAPADPGCSQRARVPSCKQAELDQDKRLTLDKQLDETLSKWKKLKKMTKLLDRHDIGGPLESSSSESEGPESEEEDETVLAQKKHRSAFKSRGIFEAPKRTGNSNKRLQHEGEPPIRHERVSEPGSEADAGDGVIVASQPRSSPGVPLAGAVTLLIIAPLVIAVWLTSLAAATVKSPGPLTIAVISHGPPSIVASPASFAVAVSSHAPLSIITSPASLAVIASPASFAVVASPAPPLAVSVPLLASLTVSIPPLTPLTVAISPLGPFAVAISLAPLPILPLTIASPSLSVPVSSSSSSAPSLSLSISLFALTSMATPTPQDTSSLPCAPFKNGQEPHGKPKASDYEEHVKKMIIYACHQFEILIATEEPFPSPSTARVWAARVWVDASSSTPARYRLCSRIEKLITERSSHARGALCDRIHPLIASTYGFTPDRSAQAKQQNTAKYTYLLDRDAHVPDTWFHYADVEKRQGFAHNPVILGTMKEFWFATPDAAGIKYAAQFSPVREVTLALLMTTIEYCLDQWATGLWDKNLTFSNKVYHPKYEQHLRHVHEWGSLDPASSQLVRQRMYNRARRASGAAPETLPPAGLSEAARDHLRLDLASQAAGEDAD</sequence>
<dbReference type="Proteomes" id="UP000029665">
    <property type="component" value="Unassembled WGS sequence"/>
</dbReference>
<feature type="transmembrane region" description="Helical" evidence="2">
    <location>
        <begin position="179"/>
        <end position="199"/>
    </location>
</feature>
<protein>
    <recommendedName>
        <fullName evidence="3">DUF6532 domain-containing protein</fullName>
    </recommendedName>
</protein>
<feature type="compositionally biased region" description="Acidic residues" evidence="1">
    <location>
        <begin position="101"/>
        <end position="111"/>
    </location>
</feature>
<dbReference type="HOGENOM" id="CLU_493584_0_0_1"/>
<reference evidence="4" key="1">
    <citation type="submission" date="2014-01" db="EMBL/GenBank/DDBJ databases">
        <title>The genome of the white-rot fungus Pycnoporus cinnabarinus: a basidiomycete model with a versatile arsenal for lignocellulosic biomass breakdown.</title>
        <authorList>
            <person name="Levasseur A."/>
            <person name="Lomascolo A."/>
            <person name="Ruiz-Duenas F.J."/>
            <person name="Uzan E."/>
            <person name="Piumi F."/>
            <person name="Kues U."/>
            <person name="Ram A.F.J."/>
            <person name="Murat C."/>
            <person name="Haon M."/>
            <person name="Benoit I."/>
            <person name="Arfi Y."/>
            <person name="Chevret D."/>
            <person name="Drula E."/>
            <person name="Kwon M.J."/>
            <person name="Gouret P."/>
            <person name="Lesage-Meessen L."/>
            <person name="Lombard V."/>
            <person name="Mariette J."/>
            <person name="Noirot C."/>
            <person name="Park J."/>
            <person name="Patyshakuliyeva A."/>
            <person name="Wieneger R.A.B."/>
            <person name="Wosten H.A.B."/>
            <person name="Martin F."/>
            <person name="Coutinho P.M."/>
            <person name="de Vries R."/>
            <person name="Martinez A.T."/>
            <person name="Klopp C."/>
            <person name="Pontarotti P."/>
            <person name="Henrissat B."/>
            <person name="Record E."/>
        </authorList>
    </citation>
    <scope>NUCLEOTIDE SEQUENCE [LARGE SCALE GENOMIC DNA]</scope>
    <source>
        <strain evidence="4">BRFM137</strain>
    </source>
</reference>